<sequence>MQRYQDLIVIDTKVSSLYRTRLFTTMSYGNSWKEGEGDFLLVVSGTIRYAPYLVGWQEFKDHLRKVVKEQPGWADVYSSQGQRRGEMQGWCRLKDREDADAVYKVSYRAKGMLVHVWETNRKGEGYRLMRCNCSTLFPELPEGGHSIQHCGIDIGRVHQLGGSRGVSTTSYNTAQSKYMCGMYPQMQGYAPQPSVYAITPVYALPTPPVYSTTTNGVPVNVRGGALLTEARGIFIRNLSYKCTLQELSRLLLDSVGYPIDVQFLRDGKTGVFKGVATAKFASKEMAQHAVNALNGKEHMGLTLQVRMDADTTIVGQAEPMVVNGSYASIFPGMTVPSVNVGAHRVKDTIPTWTGKDVVR</sequence>
<keyword evidence="4" id="KW-1185">Reference proteome</keyword>
<protein>
    <submittedName>
        <fullName evidence="3">Rna-binding domain-containing</fullName>
    </submittedName>
</protein>
<dbReference type="InterPro" id="IPR012677">
    <property type="entry name" value="Nucleotide-bd_a/b_plait_sf"/>
</dbReference>
<dbReference type="EMBL" id="KE747829">
    <property type="protein sequence ID" value="RMZ72252.1"/>
    <property type="molecule type" value="Genomic_DNA"/>
</dbReference>
<name>A0A3M7MCR1_9PLEO</name>
<accession>A0A3M7MCR1</accession>
<evidence type="ECO:0000313" key="4">
    <source>
        <dbReference type="Proteomes" id="UP000265663"/>
    </source>
</evidence>
<dbReference type="OrthoDB" id="1049195at2759"/>
<dbReference type="AlphaFoldDB" id="A0A3M7MCR1"/>
<dbReference type="InterPro" id="IPR000504">
    <property type="entry name" value="RRM_dom"/>
</dbReference>
<reference evidence="3 4" key="1">
    <citation type="journal article" date="2014" name="PLoS ONE">
        <title>De novo Genome Assembly of the Fungal Plant Pathogen Pyrenophora semeniperda.</title>
        <authorList>
            <person name="Soliai M.M."/>
            <person name="Meyer S.E."/>
            <person name="Udall J.A."/>
            <person name="Elzinga D.E."/>
            <person name="Hermansen R.A."/>
            <person name="Bodily P.M."/>
            <person name="Hart A.A."/>
            <person name="Coleman C.E."/>
        </authorList>
    </citation>
    <scope>NUCLEOTIDE SEQUENCE [LARGE SCALE GENOMIC DNA]</scope>
    <source>
        <strain evidence="3 4">CCB06</strain>
        <tissue evidence="3">Mycelium</tissue>
    </source>
</reference>
<organism evidence="3 4">
    <name type="scientific">Pyrenophora seminiperda CCB06</name>
    <dbReference type="NCBI Taxonomy" id="1302712"/>
    <lineage>
        <taxon>Eukaryota</taxon>
        <taxon>Fungi</taxon>
        <taxon>Dikarya</taxon>
        <taxon>Ascomycota</taxon>
        <taxon>Pezizomycotina</taxon>
        <taxon>Dothideomycetes</taxon>
        <taxon>Pleosporomycetidae</taxon>
        <taxon>Pleosporales</taxon>
        <taxon>Pleosporineae</taxon>
        <taxon>Pleosporaceae</taxon>
        <taxon>Pyrenophora</taxon>
    </lineage>
</organism>
<evidence type="ECO:0000313" key="3">
    <source>
        <dbReference type="EMBL" id="RMZ72252.1"/>
    </source>
</evidence>
<feature type="domain" description="RRM" evidence="2">
    <location>
        <begin position="231"/>
        <end position="310"/>
    </location>
</feature>
<gene>
    <name evidence="3" type="ORF">GMOD_00007264</name>
</gene>
<proteinExistence type="predicted"/>
<dbReference type="CDD" id="cd00590">
    <property type="entry name" value="RRM_SF"/>
    <property type="match status" value="1"/>
</dbReference>
<dbReference type="Gene3D" id="3.30.70.330">
    <property type="match status" value="1"/>
</dbReference>
<dbReference type="Pfam" id="PF00076">
    <property type="entry name" value="RRM_1"/>
    <property type="match status" value="1"/>
</dbReference>
<evidence type="ECO:0000259" key="2">
    <source>
        <dbReference type="PROSITE" id="PS50102"/>
    </source>
</evidence>
<dbReference type="SUPFAM" id="SSF54928">
    <property type="entry name" value="RNA-binding domain, RBD"/>
    <property type="match status" value="1"/>
</dbReference>
<evidence type="ECO:0000256" key="1">
    <source>
        <dbReference type="PROSITE-ProRule" id="PRU00176"/>
    </source>
</evidence>
<dbReference type="GO" id="GO:0003723">
    <property type="term" value="F:RNA binding"/>
    <property type="evidence" value="ECO:0007669"/>
    <property type="project" value="UniProtKB-UniRule"/>
</dbReference>
<keyword evidence="1" id="KW-0694">RNA-binding</keyword>
<dbReference type="PROSITE" id="PS50102">
    <property type="entry name" value="RRM"/>
    <property type="match status" value="1"/>
</dbReference>
<dbReference type="SMART" id="SM00360">
    <property type="entry name" value="RRM"/>
    <property type="match status" value="1"/>
</dbReference>
<dbReference type="InterPro" id="IPR035979">
    <property type="entry name" value="RBD_domain_sf"/>
</dbReference>
<dbReference type="Proteomes" id="UP000265663">
    <property type="component" value="Unassembled WGS sequence"/>
</dbReference>